<dbReference type="InterPro" id="IPR036388">
    <property type="entry name" value="WH-like_DNA-bd_sf"/>
</dbReference>
<dbReference type="PRINTS" id="PR00364">
    <property type="entry name" value="DISEASERSIST"/>
</dbReference>
<dbReference type="Gene3D" id="1.10.260.40">
    <property type="entry name" value="lambda repressor-like DNA-binding domains"/>
    <property type="match status" value="1"/>
</dbReference>
<dbReference type="GO" id="GO:0003677">
    <property type="term" value="F:DNA binding"/>
    <property type="evidence" value="ECO:0007669"/>
    <property type="project" value="InterPro"/>
</dbReference>
<dbReference type="SMART" id="SM00028">
    <property type="entry name" value="TPR"/>
    <property type="match status" value="3"/>
</dbReference>
<dbReference type="Pfam" id="PF13560">
    <property type="entry name" value="HTH_31"/>
    <property type="match status" value="1"/>
</dbReference>
<dbReference type="InterPro" id="IPR010982">
    <property type="entry name" value="Lambda_DNA-bd_dom_sf"/>
</dbReference>
<dbReference type="InterPro" id="IPR003593">
    <property type="entry name" value="AAA+_ATPase"/>
</dbReference>
<reference evidence="3" key="3">
    <citation type="submission" date="2015-07" db="EMBL/GenBank/DDBJ databases">
        <title>Complete genome sequence of Streptomyces ambofaciens ATCC 23877, the spiramycin producer.</title>
        <authorList>
            <person name="Thibessard A."/>
            <person name="Haas D."/>
            <person name="Gerbaud C."/>
            <person name="Aigle B."/>
            <person name="Lautru S."/>
            <person name="Pernodet J.-L."/>
            <person name="Leblond P."/>
        </authorList>
    </citation>
    <scope>NUCLEOTIDE SEQUENCE [LARGE SCALE GENOMIC DNA]</scope>
    <source>
        <strain evidence="3">ATCC 23877</strain>
    </source>
</reference>
<protein>
    <submittedName>
        <fullName evidence="4">Putative regulatory protein AfsR-like</fullName>
    </submittedName>
</protein>
<dbReference type="CDD" id="cd00093">
    <property type="entry name" value="HTH_XRE"/>
    <property type="match status" value="1"/>
</dbReference>
<name>A3KKG4_STRA7</name>
<dbReference type="Pfam" id="PF13424">
    <property type="entry name" value="TPR_12"/>
    <property type="match status" value="1"/>
</dbReference>
<organism evidence="4">
    <name type="scientific">Streptomyces ambofaciens (strain ATCC 23877 / 3486 / DSM 40053 / JCM 4204 / NBRC 12836 / NRRL B-2516)</name>
    <dbReference type="NCBI Taxonomy" id="278992"/>
    <lineage>
        <taxon>Bacteria</taxon>
        <taxon>Bacillati</taxon>
        <taxon>Actinomycetota</taxon>
        <taxon>Actinomycetes</taxon>
        <taxon>Kitasatosporales</taxon>
        <taxon>Streptomycetaceae</taxon>
        <taxon>Streptomyces</taxon>
    </lineage>
</organism>
<dbReference type="InterPro" id="IPR027417">
    <property type="entry name" value="P-loop_NTPase"/>
</dbReference>
<dbReference type="KEGG" id="samb:SAM23877_1311"/>
<dbReference type="InterPro" id="IPR019734">
    <property type="entry name" value="TPR_rpt"/>
</dbReference>
<dbReference type="PANTHER" id="PTHR47691">
    <property type="entry name" value="REGULATOR-RELATED"/>
    <property type="match status" value="1"/>
</dbReference>
<dbReference type="RefSeq" id="WP_079030043.1">
    <property type="nucleotide sequence ID" value="NZ_CP012382.1"/>
</dbReference>
<dbReference type="PANTHER" id="PTHR47691:SF3">
    <property type="entry name" value="HTH-TYPE TRANSCRIPTIONAL REGULATOR RV0890C-RELATED"/>
    <property type="match status" value="1"/>
</dbReference>
<dbReference type="Gene3D" id="3.40.50.300">
    <property type="entry name" value="P-loop containing nucleotide triphosphate hydrolases"/>
    <property type="match status" value="1"/>
</dbReference>
<evidence type="ECO:0000313" key="5">
    <source>
        <dbReference type="Proteomes" id="UP000061018"/>
    </source>
</evidence>
<dbReference type="AlphaFoldDB" id="A3KKG4"/>
<evidence type="ECO:0000313" key="4">
    <source>
        <dbReference type="EMBL" id="CAJ90200.1"/>
    </source>
</evidence>
<reference evidence="5" key="2">
    <citation type="journal article" date="2015" name="J. Biotechnol.">
        <title>Complete genome sequence of Streptomyces ambofaciens ATCC 23877, the spiramycin producer.</title>
        <authorList>
            <person name="Thibessard A."/>
            <person name="Haas D."/>
            <person name="Gerbaud C."/>
            <person name="Aigle B."/>
            <person name="Lautru S."/>
            <person name="Pernodet J.L."/>
            <person name="Leblond P."/>
        </authorList>
    </citation>
    <scope>NUCLEOTIDE SEQUENCE [LARGE SCALE GENOMIC DNA]</scope>
    <source>
        <strain evidence="5">ATCC 23877 / 3486 / DSM 40053 / JCM 4204 / NBRC 12836 / NRRL B-2516</strain>
    </source>
</reference>
<feature type="region of interest" description="Disordered" evidence="1">
    <location>
        <begin position="1"/>
        <end position="28"/>
    </location>
</feature>
<evidence type="ECO:0000259" key="2">
    <source>
        <dbReference type="PROSITE" id="PS50943"/>
    </source>
</evidence>
<dbReference type="SUPFAM" id="SSF48452">
    <property type="entry name" value="TPR-like"/>
    <property type="match status" value="1"/>
</dbReference>
<sequence length="797" mass="85639">MTTGTAPDAAAHAPKETEPPTWRTGSTDEQAAFGPLLRSLRLAASLTIEGLAEASGVSVRGIGDLERGRRAAPQRRTVAAIADGLGLGPADRDRLLAVARAGRTPVYSPAGIRAFPRGIDDFVGREAELDRLSLLADRAVARGAEADGGTAGTAVVVAVSGPPGTGKTTLALHGARRLAERFPDGQLLVDLRGTDDDPPDAAELTLGVLKALGVPDRDLAKAGAQDRPALYRRALAERRCLLVLDNARDEAQVRPLLPGAGATMVLVTSRRMLTGLDDVRRLPLGELSPEEAAAFLTALVGSDRAAADPVAVDDVTRRCGHLPLALRVAGNWLATRTGWTVRRLADRLAREERRLDALTAGDVRVTTAFDLSYRQLTPTAARLFRRLALVPGPDVRAPCAARLTGQELFDAEDTLEELVEAGLLGTDGDRYRPHDLLRLYARTRLTEEERAEDVEAARAAMYRWLLETAVVAGRWYEPGHGAPPASWQGTVDLSSAALAREWLQAEGANWLAALRAAAQAGEHATVVEVAESLHWFSDQWIFWGHWPEVFATAARSARALDDPLLEATQLNYHAWAVLLCEGRPRDSLPLSARALAAAERAEDPAQQAWAHQYQGWAYRLLGESEAALVHNRRAAELFGAAGDLLGSLQSMHTHALVLEGQNRTEEALVSYRRTLDHLTEVEDRVEPHAAAMTRLGLHSGLGCCYARLGRWQEAVDHLRTAVGICRSGGNTALESRQLTLLGDALLSAGRPAEARAAFDRCAGLGPDADPRRVALARERLARVDADPGTAAPPSPRP</sequence>
<dbReference type="EMBL" id="AM238663">
    <property type="protein sequence ID" value="CAJ90200.1"/>
    <property type="molecule type" value="Genomic_DNA"/>
</dbReference>
<dbReference type="Gene3D" id="1.10.10.10">
    <property type="entry name" value="Winged helix-like DNA-binding domain superfamily/Winged helix DNA-binding domain"/>
    <property type="match status" value="1"/>
</dbReference>
<feature type="domain" description="HTH cro/C1-type" evidence="2">
    <location>
        <begin position="37"/>
        <end position="92"/>
    </location>
</feature>
<accession>A3KKG4</accession>
<dbReference type="InterPro" id="IPR011990">
    <property type="entry name" value="TPR-like_helical_dom_sf"/>
</dbReference>
<proteinExistence type="predicted"/>
<dbReference type="Gene3D" id="1.25.40.10">
    <property type="entry name" value="Tetratricopeptide repeat domain"/>
    <property type="match status" value="2"/>
</dbReference>
<dbReference type="PROSITE" id="PS50943">
    <property type="entry name" value="HTH_CROC1"/>
    <property type="match status" value="1"/>
</dbReference>
<dbReference type="STRING" id="1889.SAM40697_1150"/>
<evidence type="ECO:0000313" key="3">
    <source>
        <dbReference type="EMBL" id="AKZ54360.1"/>
    </source>
</evidence>
<dbReference type="InterPro" id="IPR049945">
    <property type="entry name" value="AAA_22"/>
</dbReference>
<dbReference type="EMBL" id="CP012382">
    <property type="protein sequence ID" value="AKZ54360.1"/>
    <property type="molecule type" value="Genomic_DNA"/>
</dbReference>
<dbReference type="GO" id="GO:0043531">
    <property type="term" value="F:ADP binding"/>
    <property type="evidence" value="ECO:0007669"/>
    <property type="project" value="InterPro"/>
</dbReference>
<dbReference type="SMART" id="SM00530">
    <property type="entry name" value="HTH_XRE"/>
    <property type="match status" value="1"/>
</dbReference>
<reference evidence="4" key="1">
    <citation type="journal article" date="2006" name="Mol. Biol. Evol.">
        <title>Evolution of the terminal regions of the Streptomyces linear chromosome.</title>
        <authorList>
            <person name="Choulet F."/>
            <person name="Aigle B."/>
            <person name="Gallois A."/>
            <person name="Mangenot S."/>
            <person name="Gerbaud C."/>
            <person name="Truong C."/>
            <person name="Francou F.X."/>
            <person name="Fourrier C."/>
            <person name="Guerineau M."/>
            <person name="Decaris B."/>
            <person name="Barbe V."/>
            <person name="Pernodet J.L."/>
            <person name="Leblond P."/>
        </authorList>
    </citation>
    <scope>NUCLEOTIDE SEQUENCE</scope>
    <source>
        <strain evidence="4">ATCC 23877</strain>
    </source>
</reference>
<dbReference type="SUPFAM" id="SSF52540">
    <property type="entry name" value="P-loop containing nucleoside triphosphate hydrolases"/>
    <property type="match status" value="1"/>
</dbReference>
<dbReference type="Pfam" id="PF13401">
    <property type="entry name" value="AAA_22"/>
    <property type="match status" value="1"/>
</dbReference>
<evidence type="ECO:0000256" key="1">
    <source>
        <dbReference type="SAM" id="MobiDB-lite"/>
    </source>
</evidence>
<dbReference type="Proteomes" id="UP000061018">
    <property type="component" value="Chromosome"/>
</dbReference>
<gene>
    <name evidence="3" type="ORF">SAM23877_1311</name>
    <name evidence="4" type="ORF">SAML1214</name>
</gene>
<dbReference type="SMART" id="SM00382">
    <property type="entry name" value="AAA"/>
    <property type="match status" value="1"/>
</dbReference>
<dbReference type="SUPFAM" id="SSF47413">
    <property type="entry name" value="lambda repressor-like DNA-binding domains"/>
    <property type="match status" value="1"/>
</dbReference>
<dbReference type="InterPro" id="IPR001387">
    <property type="entry name" value="Cro/C1-type_HTH"/>
</dbReference>